<evidence type="ECO:0000313" key="2">
    <source>
        <dbReference type="EMBL" id="KAJ0226734.1"/>
    </source>
</evidence>
<evidence type="ECO:0008006" key="4">
    <source>
        <dbReference type="Google" id="ProtNLM"/>
    </source>
</evidence>
<organism evidence="2 3">
    <name type="scientific">Lactuca sativa</name>
    <name type="common">Garden lettuce</name>
    <dbReference type="NCBI Taxonomy" id="4236"/>
    <lineage>
        <taxon>Eukaryota</taxon>
        <taxon>Viridiplantae</taxon>
        <taxon>Streptophyta</taxon>
        <taxon>Embryophyta</taxon>
        <taxon>Tracheophyta</taxon>
        <taxon>Spermatophyta</taxon>
        <taxon>Magnoliopsida</taxon>
        <taxon>eudicotyledons</taxon>
        <taxon>Gunneridae</taxon>
        <taxon>Pentapetalae</taxon>
        <taxon>asterids</taxon>
        <taxon>campanulids</taxon>
        <taxon>Asterales</taxon>
        <taxon>Asteraceae</taxon>
        <taxon>Cichorioideae</taxon>
        <taxon>Cichorieae</taxon>
        <taxon>Lactucinae</taxon>
        <taxon>Lactuca</taxon>
    </lineage>
</organism>
<feature type="region of interest" description="Disordered" evidence="1">
    <location>
        <begin position="81"/>
        <end position="105"/>
    </location>
</feature>
<gene>
    <name evidence="2" type="ORF">LSAT_V11C100022200</name>
</gene>
<name>A0A9R1XV25_LACSA</name>
<reference evidence="2 3" key="1">
    <citation type="journal article" date="2017" name="Nat. Commun.">
        <title>Genome assembly with in vitro proximity ligation data and whole-genome triplication in lettuce.</title>
        <authorList>
            <person name="Reyes-Chin-Wo S."/>
            <person name="Wang Z."/>
            <person name="Yang X."/>
            <person name="Kozik A."/>
            <person name="Arikit S."/>
            <person name="Song C."/>
            <person name="Xia L."/>
            <person name="Froenicke L."/>
            <person name="Lavelle D.O."/>
            <person name="Truco M.J."/>
            <person name="Xia R."/>
            <person name="Zhu S."/>
            <person name="Xu C."/>
            <person name="Xu H."/>
            <person name="Xu X."/>
            <person name="Cox K."/>
            <person name="Korf I."/>
            <person name="Meyers B.C."/>
            <person name="Michelmore R.W."/>
        </authorList>
    </citation>
    <scope>NUCLEOTIDE SEQUENCE [LARGE SCALE GENOMIC DNA]</scope>
    <source>
        <strain evidence="3">cv. Salinas</strain>
        <tissue evidence="2">Seedlings</tissue>
    </source>
</reference>
<keyword evidence="3" id="KW-1185">Reference proteome</keyword>
<dbReference type="Gene3D" id="3.40.395.10">
    <property type="entry name" value="Adenoviral Proteinase, Chain A"/>
    <property type="match status" value="1"/>
</dbReference>
<proteinExistence type="predicted"/>
<dbReference type="AlphaFoldDB" id="A0A9R1XV25"/>
<dbReference type="EMBL" id="NBSK02000001">
    <property type="protein sequence ID" value="KAJ0226734.1"/>
    <property type="molecule type" value="Genomic_DNA"/>
</dbReference>
<accession>A0A9R1XV25</accession>
<sequence length="419" mass="49075">MIIWIYEMLPAVHSCRYILRKNRDMPRMKQWSDTKKIEIDGQRPRNKMSPSDDEMTYSYYMSLQEYVYGERKLVSSPVRDHFRRQDESSSSGRSHGRGGRSGKPNLKEVLKRLHALEQHVFVEEVNNEDLWNNISFEEPVVFQTNLGQPVVEDEGMNKNNTNENAFGDIEDDKELEERNENAGCSRNKFDDDVFDLNDDNEAKEVSEEDHLIIMGNVNYYDDYGFDDKEVTPDRPRAQNPSKYMCTPYTELHTTPKQKRRPKKKVDIKSTSPVPPPTFVVVHDFTVLRLQSYVVAGESFLERLVWAYTRRVVGGSAYDHLERLFCFDSDRHTIMSPNFFVCHVLEDGYDWREFMSGFATYPNSMVARWDVDTVLMPIHSFPNHWLFGELRLASMEVHFYDSLGRGTYEKFNSDGTFTKF</sequence>
<evidence type="ECO:0000313" key="3">
    <source>
        <dbReference type="Proteomes" id="UP000235145"/>
    </source>
</evidence>
<dbReference type="PANTHER" id="PTHR48449:SF1">
    <property type="entry name" value="DUF1985 DOMAIN-CONTAINING PROTEIN"/>
    <property type="match status" value="1"/>
</dbReference>
<comment type="caution">
    <text evidence="2">The sequence shown here is derived from an EMBL/GenBank/DDBJ whole genome shotgun (WGS) entry which is preliminary data.</text>
</comment>
<protein>
    <recommendedName>
        <fullName evidence="4">Ubiquitin-like protease family profile domain-containing protein</fullName>
    </recommendedName>
</protein>
<dbReference type="Proteomes" id="UP000235145">
    <property type="component" value="Unassembled WGS sequence"/>
</dbReference>
<evidence type="ECO:0000256" key="1">
    <source>
        <dbReference type="SAM" id="MobiDB-lite"/>
    </source>
</evidence>
<dbReference type="PANTHER" id="PTHR48449">
    <property type="entry name" value="DUF1985 DOMAIN-CONTAINING PROTEIN"/>
    <property type="match status" value="1"/>
</dbReference>